<keyword evidence="1" id="KW-0808">Transferase</keyword>
<name>A0AAE1H1R9_9NEOP</name>
<dbReference type="Proteomes" id="UP001219518">
    <property type="component" value="Unassembled WGS sequence"/>
</dbReference>
<keyword evidence="2" id="KW-1185">Reference proteome</keyword>
<keyword evidence="1" id="KW-0328">Glycosyltransferase</keyword>
<comment type="caution">
    <text evidence="1">The sequence shown here is derived from an EMBL/GenBank/DDBJ whole genome shotgun (WGS) entry which is preliminary data.</text>
</comment>
<organism evidence="1 2">
    <name type="scientific">Frankliniella fusca</name>
    <dbReference type="NCBI Taxonomy" id="407009"/>
    <lineage>
        <taxon>Eukaryota</taxon>
        <taxon>Metazoa</taxon>
        <taxon>Ecdysozoa</taxon>
        <taxon>Arthropoda</taxon>
        <taxon>Hexapoda</taxon>
        <taxon>Insecta</taxon>
        <taxon>Pterygota</taxon>
        <taxon>Neoptera</taxon>
        <taxon>Paraneoptera</taxon>
        <taxon>Thysanoptera</taxon>
        <taxon>Terebrantia</taxon>
        <taxon>Thripoidea</taxon>
        <taxon>Thripidae</taxon>
        <taxon>Frankliniella</taxon>
    </lineage>
</organism>
<reference evidence="1" key="1">
    <citation type="submission" date="2021-07" db="EMBL/GenBank/DDBJ databases">
        <authorList>
            <person name="Catto M.A."/>
            <person name="Jacobson A."/>
            <person name="Kennedy G."/>
            <person name="Labadie P."/>
            <person name="Hunt B.G."/>
            <person name="Srinivasan R."/>
        </authorList>
    </citation>
    <scope>NUCLEOTIDE SEQUENCE</scope>
    <source>
        <strain evidence="1">PL_HMW_Pooled</strain>
        <tissue evidence="1">Head</tissue>
    </source>
</reference>
<reference evidence="1" key="2">
    <citation type="journal article" date="2023" name="BMC Genomics">
        <title>Pest status, molecular evolution, and epigenetic factors derived from the genome assembly of Frankliniella fusca, a thysanopteran phytovirus vector.</title>
        <authorList>
            <person name="Catto M.A."/>
            <person name="Labadie P.E."/>
            <person name="Jacobson A.L."/>
            <person name="Kennedy G.G."/>
            <person name="Srinivasan R."/>
            <person name="Hunt B.G."/>
        </authorList>
    </citation>
    <scope>NUCLEOTIDE SEQUENCE</scope>
    <source>
        <strain evidence="1">PL_HMW_Pooled</strain>
    </source>
</reference>
<evidence type="ECO:0000313" key="2">
    <source>
        <dbReference type="Proteomes" id="UP001219518"/>
    </source>
</evidence>
<sequence length="215" mass="23021">MTLVPAPPRYATELRRARVLISLFQGAAWNDSFRSCTVDSQRVKLSCARRCRSAADASAAFCASVAAALRSAHAQGDTDLTREPDPPHLELPVTQQVPLPVLEQLQLALAGLGHLAHALVLARLLAVQLLRQLGAQLRLLLGVQLALVLLAALVPAEAQQVGADLVAAPLLPQLALLLHLAQQVHLVQLVALAPQPAHFVLPPRRVDTLNDRLAD</sequence>
<dbReference type="AlphaFoldDB" id="A0AAE1H1R9"/>
<protein>
    <submittedName>
        <fullName evidence="1">Anthranilate phosphoribosyltransferase</fullName>
    </submittedName>
</protein>
<dbReference type="GO" id="GO:0016757">
    <property type="term" value="F:glycosyltransferase activity"/>
    <property type="evidence" value="ECO:0007669"/>
    <property type="project" value="UniProtKB-KW"/>
</dbReference>
<evidence type="ECO:0000313" key="1">
    <source>
        <dbReference type="EMBL" id="KAK3913345.1"/>
    </source>
</evidence>
<accession>A0AAE1H1R9</accession>
<dbReference type="EMBL" id="JAHWGI010000318">
    <property type="protein sequence ID" value="KAK3913345.1"/>
    <property type="molecule type" value="Genomic_DNA"/>
</dbReference>
<gene>
    <name evidence="1" type="ORF">KUF71_022799</name>
</gene>
<proteinExistence type="predicted"/>